<dbReference type="Pfam" id="PF13280">
    <property type="entry name" value="WYL"/>
    <property type="match status" value="1"/>
</dbReference>
<reference evidence="3" key="1">
    <citation type="submission" date="2006-08" db="EMBL/GenBank/DDBJ databases">
        <title>Complete sequence of Chromosome1 of Shewanella sp. MR-7.</title>
        <authorList>
            <consortium name="US DOE Joint Genome Institute"/>
            <person name="Copeland A."/>
            <person name="Lucas S."/>
            <person name="Lapidus A."/>
            <person name="Barry K."/>
            <person name="Detter J.C."/>
            <person name="Glavina del Rio T."/>
            <person name="Hammon N."/>
            <person name="Israni S."/>
            <person name="Dalin E."/>
            <person name="Tice H."/>
            <person name="Pitluck S."/>
            <person name="Kiss H."/>
            <person name="Brettin T."/>
            <person name="Bruce D."/>
            <person name="Han C."/>
            <person name="Tapia R."/>
            <person name="Gilna P."/>
            <person name="Schmutz J."/>
            <person name="Larimer F."/>
            <person name="Land M."/>
            <person name="Hauser L."/>
            <person name="Kyrpides N."/>
            <person name="Mikhailova N."/>
            <person name="Nealson K."/>
            <person name="Konstantinidis K."/>
            <person name="Klappenbach J."/>
            <person name="Tiedje J."/>
            <person name="Richardson P."/>
        </authorList>
    </citation>
    <scope>NUCLEOTIDE SEQUENCE</scope>
    <source>
        <strain evidence="3">MR-7</strain>
    </source>
</reference>
<sequence length="347" mass="39615">MTNKDGLKCPSKTVNTVHRQWMILKYLSRTAERKTTEELRNYLRSEGVNQTQRTIQRDLAFLTDLFPLQCDRDGHQVRWYWQRDSRTELMTGLSFSDSISLLLVQSSLTSLLPKLLFKGLESQFTLAASTLSKSKTLANWSQKFASIEPDLSCSPPAIDKKVLERVQNAVLREQQLEVSYQPIHQSGPKSYQLAPLALVLRGQALYLLATVGKHTDVRRFAMHRMLAAELYGEANPKRDFNLQTYLDTGGMQFTSEGSAGLITFKAKVKVQQADHLEEQPLSDDMQLSKIDDEWCLLTATVIDSWQLRWWIMSHAANVEVMEPESLRASIIKQLDSARALYSKKDEE</sequence>
<dbReference type="KEGG" id="shm:Shewmr7_1779"/>
<dbReference type="PROSITE" id="PS52050">
    <property type="entry name" value="WYL"/>
    <property type="match status" value="1"/>
</dbReference>
<dbReference type="InterPro" id="IPR051534">
    <property type="entry name" value="CBASS_pafABC_assoc_protein"/>
</dbReference>
<dbReference type="SUPFAM" id="SSF46785">
    <property type="entry name" value="Winged helix' DNA-binding domain"/>
    <property type="match status" value="1"/>
</dbReference>
<dbReference type="HOGENOM" id="CLU_041141_0_1_6"/>
<dbReference type="Pfam" id="PF25583">
    <property type="entry name" value="WCX"/>
    <property type="match status" value="1"/>
</dbReference>
<dbReference type="InterPro" id="IPR057727">
    <property type="entry name" value="WCX_dom"/>
</dbReference>
<evidence type="ECO:0000313" key="3">
    <source>
        <dbReference type="EMBL" id="ABI42772.1"/>
    </source>
</evidence>
<dbReference type="PANTHER" id="PTHR34580:SF1">
    <property type="entry name" value="PROTEIN PAFC"/>
    <property type="match status" value="1"/>
</dbReference>
<accession>Q0HVT3</accession>
<feature type="domain" description="WCX" evidence="2">
    <location>
        <begin position="263"/>
        <end position="335"/>
    </location>
</feature>
<dbReference type="InterPro" id="IPR036390">
    <property type="entry name" value="WH_DNA-bd_sf"/>
</dbReference>
<dbReference type="AlphaFoldDB" id="Q0HVT3"/>
<feature type="domain" description="WYL" evidence="1">
    <location>
        <begin position="162"/>
        <end position="229"/>
    </location>
</feature>
<protein>
    <submittedName>
        <fullName evidence="3">Transcriptional regulator-like protein</fullName>
    </submittedName>
</protein>
<name>Q0HVT3_SHESR</name>
<dbReference type="EMBL" id="CP000444">
    <property type="protein sequence ID" value="ABI42772.1"/>
    <property type="molecule type" value="Genomic_DNA"/>
</dbReference>
<dbReference type="InterPro" id="IPR026881">
    <property type="entry name" value="WYL_dom"/>
</dbReference>
<proteinExistence type="predicted"/>
<dbReference type="PANTHER" id="PTHR34580">
    <property type="match status" value="1"/>
</dbReference>
<organism evidence="3">
    <name type="scientific">Shewanella sp. (strain MR-7)</name>
    <dbReference type="NCBI Taxonomy" id="60481"/>
    <lineage>
        <taxon>Bacteria</taxon>
        <taxon>Pseudomonadati</taxon>
        <taxon>Pseudomonadota</taxon>
        <taxon>Gammaproteobacteria</taxon>
        <taxon>Alteromonadales</taxon>
        <taxon>Shewanellaceae</taxon>
        <taxon>Shewanella</taxon>
    </lineage>
</organism>
<evidence type="ECO:0000259" key="2">
    <source>
        <dbReference type="Pfam" id="PF25583"/>
    </source>
</evidence>
<gene>
    <name evidence="3" type="ordered locus">Shewmr7_1779</name>
</gene>
<evidence type="ECO:0000259" key="1">
    <source>
        <dbReference type="Pfam" id="PF13280"/>
    </source>
</evidence>